<reference evidence="1" key="3">
    <citation type="journal article" date="2000" name="Genome Res.">
        <title>RIKEN integrated sequence analysis (RISA) system--384-format sequencing pipeline with 384 multicapillary sequencer.</title>
        <authorList>
            <person name="Shibata K."/>
            <person name="Itoh M."/>
            <person name="Aizawa K."/>
            <person name="Nagaoka S."/>
            <person name="Sasaki N."/>
            <person name="Carninci P."/>
            <person name="Konno H."/>
            <person name="Akiyama J."/>
            <person name="Nishi K."/>
            <person name="Kitsunai T."/>
            <person name="Tashiro H."/>
            <person name="Itoh M."/>
            <person name="Sumi N."/>
            <person name="Ishii Y."/>
            <person name="Nakamura S."/>
            <person name="Hazama M."/>
            <person name="Nishine T."/>
            <person name="Harada A."/>
            <person name="Yamamoto R."/>
            <person name="Matsumoto H."/>
            <person name="Sakaguchi S."/>
            <person name="Ikegami T."/>
            <person name="Kashiwagi K."/>
            <person name="Fujiwake S."/>
            <person name="Inoue K."/>
            <person name="Togawa Y."/>
            <person name="Izawa M."/>
            <person name="Ohara E."/>
            <person name="Watahiki M."/>
            <person name="Yoneda Y."/>
            <person name="Ishikawa T."/>
            <person name="Ozawa K."/>
            <person name="Tanaka T."/>
            <person name="Matsuura S."/>
            <person name="Kawai J."/>
            <person name="Okazaki Y."/>
            <person name="Muramatsu M."/>
            <person name="Inoue Y."/>
            <person name="Kira A."/>
            <person name="Hayashizaki Y."/>
        </authorList>
    </citation>
    <scope>NUCLEOTIDE SEQUENCE</scope>
    <source>
        <strain evidence="1">C57BL/6J</strain>
        <tissue evidence="1">Testis</tissue>
    </source>
</reference>
<proteinExistence type="evidence at transcript level"/>
<accession>Q9D9B6</accession>
<reference evidence="1" key="6">
    <citation type="journal article" date="2002" name="Nature">
        <title>Analysis of the mouse transcriptome based on functional annotation of 60,770 full-length cDNAs.</title>
        <authorList>
            <consortium name="The FANTOM Consortium and the RIKEN Genome Exploration Research Group Phase I and II Team"/>
        </authorList>
    </citation>
    <scope>NUCLEOTIDE SEQUENCE</scope>
    <source>
        <strain evidence="1">C57BL/6J</strain>
        <tissue evidence="1">Testis</tissue>
    </source>
</reference>
<reference evidence="1" key="7">
    <citation type="journal article" date="2005" name="Science">
        <title>The Transcriptional Landscape of the Mammalian Genome.</title>
        <authorList>
            <consortium name="The FANTOM Consortium"/>
            <consortium name="Riken Genome Exploration Research Group and Genome Science Group (Genome Network Project Core Group)"/>
        </authorList>
    </citation>
    <scope>NUCLEOTIDE SEQUENCE</scope>
    <source>
        <strain evidence="1">C57BL/6J</strain>
        <tissue evidence="1">Testis</tissue>
    </source>
</reference>
<sequence>MLKDKTMLPFHFMYHFRNTHTNMYKCICVHMYTCTHIYVYVYMDTWIYGLLKSYLHQSLEHPSPCWSKGAWEYEYAHTKDKAFYCLLPMHGKDVVRTQRITVFGVTSYNNIGAEGTGGLVQITPLMIQSTKQAPQRNLWRFLSF</sequence>
<dbReference type="EMBL" id="AK007169">
    <property type="protein sequence ID" value="BAB24882.1"/>
    <property type="molecule type" value="mRNA"/>
</dbReference>
<gene>
    <name evidence="2" type="primary">1700111E14Rik</name>
</gene>
<evidence type="ECO:0000313" key="2">
    <source>
        <dbReference type="MGI" id="MGI:1920835"/>
    </source>
</evidence>
<reference evidence="1" key="8">
    <citation type="journal article" date="2005" name="Science">
        <title>Antisense Transcription in the Mammalian Transcriptome.</title>
        <authorList>
            <consortium name="RIKEN Genome Exploration Research Group and Genome Science Group (Genome Network Project Core Group) and the FANTOM Consortium"/>
        </authorList>
    </citation>
    <scope>NUCLEOTIDE SEQUENCE</scope>
    <source>
        <strain evidence="1">C57BL/6J</strain>
        <tissue evidence="1">Testis</tissue>
    </source>
</reference>
<reference evidence="1" key="4">
    <citation type="submission" date="2000-07" db="EMBL/GenBank/DDBJ databases">
        <authorList>
            <person name="Adachi J."/>
            <person name="Aizawa K."/>
            <person name="Akahira S."/>
            <person name="Akimura T."/>
            <person name="Arai A."/>
            <person name="Aono H."/>
            <person name="Arakawa T."/>
            <person name="Bono H."/>
            <person name="Carninci P."/>
            <person name="Fukuda S."/>
            <person name="Fukunishi Y."/>
            <person name="Furuno M."/>
            <person name="Hanagaki T."/>
            <person name="Hara A."/>
            <person name="Hayatsu N."/>
            <person name="Hiramoto K."/>
            <person name="Hiraoka T."/>
            <person name="Hori F."/>
            <person name="Imotani K."/>
            <person name="Ishii Y."/>
            <person name="Itoh M."/>
            <person name="Izawa M."/>
            <person name="Kasukawa T."/>
            <person name="Kato H."/>
            <person name="Kawai J."/>
            <person name="Kojima Y."/>
            <person name="Konno H."/>
            <person name="Kouda M."/>
            <person name="Koya S."/>
            <person name="Kurihara C."/>
            <person name="Matsuyama T."/>
            <person name="Miyazaki A."/>
            <person name="Nishi K."/>
            <person name="Nomura K."/>
            <person name="Numazaki R."/>
            <person name="Ohno M."/>
            <person name="Okazaki Y."/>
            <person name="Okido T."/>
            <person name="Owa C."/>
            <person name="Saito H."/>
            <person name="Saito R."/>
            <person name="Sakai C."/>
            <person name="Sakai K."/>
            <person name="Sano H."/>
            <person name="Sasaki D."/>
            <person name="Shibata K."/>
            <person name="Shibata Y."/>
            <person name="Shinagawa A."/>
            <person name="Shiraki T."/>
            <person name="Sogabe Y."/>
            <person name="Suzuki H."/>
            <person name="Tagami M."/>
            <person name="Tagawa A."/>
            <person name="Takahashi F."/>
            <person name="Tanaka T."/>
            <person name="Tejima Y."/>
            <person name="Toya T."/>
            <person name="Yamamura T."/>
            <person name="Yasunishi A."/>
            <person name="Yoshida K."/>
            <person name="Yoshino M."/>
            <person name="Muramatsu M."/>
            <person name="Hayashizaki Y."/>
        </authorList>
    </citation>
    <scope>NUCLEOTIDE SEQUENCE</scope>
    <source>
        <strain evidence="1">C57BL/6J</strain>
        <tissue evidence="1">Testis</tissue>
    </source>
</reference>
<evidence type="ECO:0000313" key="1">
    <source>
        <dbReference type="EMBL" id="BAB24882.1"/>
    </source>
</evidence>
<dbReference type="AGR" id="MGI:1920835"/>
<reference evidence="1" key="2">
    <citation type="journal article" date="2000" name="Genome Res.">
        <title>Normalization and subtraction of cap-trapper-selected cDNAs to prepare full-length cDNA libraries for rapid discovery of new genes.</title>
        <authorList>
            <person name="Carninci P."/>
            <person name="Shibata Y."/>
            <person name="Hayatsu N."/>
            <person name="Sugahara Y."/>
            <person name="Shibata K."/>
            <person name="Itoh M."/>
            <person name="Konno H."/>
            <person name="Okazaki Y."/>
            <person name="Muramatsu M."/>
            <person name="Hayashizaki Y."/>
        </authorList>
    </citation>
    <scope>NUCLEOTIDE SEQUENCE</scope>
    <source>
        <strain evidence="1">C57BL/6J</strain>
        <tissue evidence="1">Testis</tissue>
    </source>
</reference>
<organism evidence="1">
    <name type="scientific">Mus musculus</name>
    <name type="common">Mouse</name>
    <dbReference type="NCBI Taxonomy" id="10090"/>
    <lineage>
        <taxon>Eukaryota</taxon>
        <taxon>Metazoa</taxon>
        <taxon>Chordata</taxon>
        <taxon>Craniata</taxon>
        <taxon>Vertebrata</taxon>
        <taxon>Euteleostomi</taxon>
        <taxon>Mammalia</taxon>
        <taxon>Eutheria</taxon>
        <taxon>Euarchontoglires</taxon>
        <taxon>Glires</taxon>
        <taxon>Rodentia</taxon>
        <taxon>Myomorpha</taxon>
        <taxon>Muroidea</taxon>
        <taxon>Muridae</taxon>
        <taxon>Murinae</taxon>
        <taxon>Mus</taxon>
        <taxon>Mus</taxon>
    </lineage>
</organism>
<protein>
    <submittedName>
        <fullName evidence="1">Uncharacterized protein</fullName>
    </submittedName>
</protein>
<reference evidence="1" key="5">
    <citation type="journal article" date="2001" name="Nature">
        <title>Functional annotation of a full-length mouse cDNA collection.</title>
        <authorList>
            <consortium name="The RIKEN Genome Exploration Research Group Phase II Team and the FANTOM Consortium"/>
        </authorList>
    </citation>
    <scope>NUCLEOTIDE SEQUENCE</scope>
    <source>
        <strain evidence="1">C57BL/6J</strain>
        <tissue evidence="1">Testis</tissue>
    </source>
</reference>
<name>Q9D9B6_MOUSE</name>
<dbReference type="MGI" id="MGI:1920835">
    <property type="gene designation" value="1700111E14Rik"/>
</dbReference>
<dbReference type="AlphaFoldDB" id="Q9D9B6"/>
<reference evidence="1" key="1">
    <citation type="journal article" date="1999" name="Methods Enzymol.">
        <title>High-efficiency full-length cDNA cloning.</title>
        <authorList>
            <person name="Carninci P."/>
            <person name="Hayashizaki Y."/>
        </authorList>
    </citation>
    <scope>NUCLEOTIDE SEQUENCE</scope>
    <source>
        <strain evidence="1">C57BL/6J</strain>
        <tissue evidence="1">Testis</tissue>
    </source>
</reference>